<dbReference type="InterPro" id="IPR017520">
    <property type="entry name" value="CHP03086"/>
</dbReference>
<dbReference type="AlphaFoldDB" id="A0A853A155"/>
<dbReference type="NCBIfam" id="TIGR03083">
    <property type="entry name" value="maleylpyruvate isomerase family mycothiol-dependent enzyme"/>
    <property type="match status" value="1"/>
</dbReference>
<accession>A0A853A155</accession>
<dbReference type="EMBL" id="JACBZD010000001">
    <property type="protein sequence ID" value="NYI04138.1"/>
    <property type="molecule type" value="Genomic_DNA"/>
</dbReference>
<sequence>MARGTVDGYEPGALLGAHDAALNAFGRLVHAVPRDGWHAATPCTEWDVRDLVNHLVAEQLWVPPLLKGATLAEVGDRYEGDVLGDDPVAAWDHAAAGALAAFGHPGALDRQVQLSYGLTSAAAYCAQMTADAVVHSWDLARGIGADDSLDPDLVRFTLREMEPYADSLSGSGLFARPLSVPADADPQTRLLAMVGRRR</sequence>
<dbReference type="GO" id="GO:0046872">
    <property type="term" value="F:metal ion binding"/>
    <property type="evidence" value="ECO:0007669"/>
    <property type="project" value="InterPro"/>
</dbReference>
<name>A0A853A155_9ACTN</name>
<gene>
    <name evidence="2" type="ORF">FHU37_001081</name>
</gene>
<dbReference type="InterPro" id="IPR034660">
    <property type="entry name" value="DinB/YfiT-like"/>
</dbReference>
<proteinExistence type="predicted"/>
<dbReference type="SUPFAM" id="SSF109854">
    <property type="entry name" value="DinB/YfiT-like putative metalloenzymes"/>
    <property type="match status" value="1"/>
</dbReference>
<evidence type="ECO:0000259" key="1">
    <source>
        <dbReference type="Pfam" id="PF11716"/>
    </source>
</evidence>
<reference evidence="2 3" key="1">
    <citation type="submission" date="2020-07" db="EMBL/GenBank/DDBJ databases">
        <title>Sequencing the genomes of 1000 actinobacteria strains.</title>
        <authorList>
            <person name="Klenk H.-P."/>
        </authorList>
    </citation>
    <scope>NUCLEOTIDE SEQUENCE [LARGE SCALE GENOMIC DNA]</scope>
    <source>
        <strain evidence="2 3">DSM 42178</strain>
    </source>
</reference>
<dbReference type="Gene3D" id="1.20.120.450">
    <property type="entry name" value="dinb family like domain"/>
    <property type="match status" value="1"/>
</dbReference>
<dbReference type="Pfam" id="PF11716">
    <property type="entry name" value="MDMPI_N"/>
    <property type="match status" value="1"/>
</dbReference>
<protein>
    <submittedName>
        <fullName evidence="2">Uncharacterized protein (TIGR03086 family)</fullName>
    </submittedName>
</protein>
<dbReference type="InterPro" id="IPR024344">
    <property type="entry name" value="MDMPI_metal-binding"/>
</dbReference>
<dbReference type="InterPro" id="IPR017517">
    <property type="entry name" value="Maleyloyr_isom"/>
</dbReference>
<dbReference type="RefSeq" id="WP_312892437.1">
    <property type="nucleotide sequence ID" value="NZ_JACBZD010000001.1"/>
</dbReference>
<comment type="caution">
    <text evidence="2">The sequence shown here is derived from an EMBL/GenBank/DDBJ whole genome shotgun (WGS) entry which is preliminary data.</text>
</comment>
<evidence type="ECO:0000313" key="2">
    <source>
        <dbReference type="EMBL" id="NYI04138.1"/>
    </source>
</evidence>
<organism evidence="2 3">
    <name type="scientific">Allostreptomyces psammosilenae</name>
    <dbReference type="NCBI Taxonomy" id="1892865"/>
    <lineage>
        <taxon>Bacteria</taxon>
        <taxon>Bacillati</taxon>
        <taxon>Actinomycetota</taxon>
        <taxon>Actinomycetes</taxon>
        <taxon>Kitasatosporales</taxon>
        <taxon>Streptomycetaceae</taxon>
        <taxon>Allostreptomyces</taxon>
    </lineage>
</organism>
<feature type="domain" description="Mycothiol-dependent maleylpyruvate isomerase metal-binding" evidence="1">
    <location>
        <begin position="20"/>
        <end position="140"/>
    </location>
</feature>
<evidence type="ECO:0000313" key="3">
    <source>
        <dbReference type="Proteomes" id="UP000567795"/>
    </source>
</evidence>
<keyword evidence="3" id="KW-1185">Reference proteome</keyword>
<dbReference type="NCBIfam" id="TIGR03086">
    <property type="entry name" value="TIGR03086 family metal-binding protein"/>
    <property type="match status" value="1"/>
</dbReference>
<dbReference type="Proteomes" id="UP000567795">
    <property type="component" value="Unassembled WGS sequence"/>
</dbReference>